<name>A0A2G5STB7_9PELO</name>
<evidence type="ECO:0000313" key="1">
    <source>
        <dbReference type="EMBL" id="PIC18111.1"/>
    </source>
</evidence>
<proteinExistence type="predicted"/>
<evidence type="ECO:0000313" key="2">
    <source>
        <dbReference type="Proteomes" id="UP000230233"/>
    </source>
</evidence>
<protein>
    <submittedName>
        <fullName evidence="1">Uncharacterized protein</fullName>
    </submittedName>
</protein>
<organism evidence="1 2">
    <name type="scientific">Caenorhabditis nigoni</name>
    <dbReference type="NCBI Taxonomy" id="1611254"/>
    <lineage>
        <taxon>Eukaryota</taxon>
        <taxon>Metazoa</taxon>
        <taxon>Ecdysozoa</taxon>
        <taxon>Nematoda</taxon>
        <taxon>Chromadorea</taxon>
        <taxon>Rhabditida</taxon>
        <taxon>Rhabditina</taxon>
        <taxon>Rhabditomorpha</taxon>
        <taxon>Rhabditoidea</taxon>
        <taxon>Rhabditidae</taxon>
        <taxon>Peloderinae</taxon>
        <taxon>Caenorhabditis</taxon>
    </lineage>
</organism>
<accession>A0A2G5STB7</accession>
<dbReference type="OrthoDB" id="10332837at2759"/>
<keyword evidence="2" id="KW-1185">Reference proteome</keyword>
<comment type="caution">
    <text evidence="1">The sequence shown here is derived from an EMBL/GenBank/DDBJ whole genome shotgun (WGS) entry which is preliminary data.</text>
</comment>
<reference evidence="2" key="1">
    <citation type="submission" date="2017-10" db="EMBL/GenBank/DDBJ databases">
        <title>Rapid genome shrinkage in a self-fertile nematode reveals novel sperm competition proteins.</title>
        <authorList>
            <person name="Yin D."/>
            <person name="Schwarz E.M."/>
            <person name="Thomas C.G."/>
            <person name="Felde R.L."/>
            <person name="Korf I.F."/>
            <person name="Cutter A.D."/>
            <person name="Schartner C.M."/>
            <person name="Ralston E.J."/>
            <person name="Meyer B.J."/>
            <person name="Haag E.S."/>
        </authorList>
    </citation>
    <scope>NUCLEOTIDE SEQUENCE [LARGE SCALE GENOMIC DNA]</scope>
    <source>
        <strain evidence="2">JU1422</strain>
    </source>
</reference>
<sequence length="101" mass="11808">MEQNRVFAEHVIDQNLPPERIQREQEPEFINGVRPTMFAMAALLFNLVPHGDFLFLDDDDDVVTAVLYCEVGQSYMCVIYQKHGRYTHYRHIPAQQAIQNN</sequence>
<dbReference type="EMBL" id="PDUG01000006">
    <property type="protein sequence ID" value="PIC18111.1"/>
    <property type="molecule type" value="Genomic_DNA"/>
</dbReference>
<dbReference type="AlphaFoldDB" id="A0A2G5STB7"/>
<dbReference type="Proteomes" id="UP000230233">
    <property type="component" value="Chromosome X"/>
</dbReference>
<gene>
    <name evidence="1" type="primary">Cnig_chr_X.g24122</name>
    <name evidence="1" type="ORF">B9Z55_024122</name>
</gene>